<organism evidence="2 3">
    <name type="scientific">Cryobacterium sinapicolor</name>
    <dbReference type="NCBI Taxonomy" id="1259236"/>
    <lineage>
        <taxon>Bacteria</taxon>
        <taxon>Bacillati</taxon>
        <taxon>Actinomycetota</taxon>
        <taxon>Actinomycetes</taxon>
        <taxon>Micrococcales</taxon>
        <taxon>Microbacteriaceae</taxon>
        <taxon>Cryobacterium</taxon>
    </lineage>
</organism>
<dbReference type="RefSeq" id="WP_134431892.1">
    <property type="nucleotide sequence ID" value="NZ_SOGQ01000068.1"/>
</dbReference>
<keyword evidence="3" id="KW-1185">Reference proteome</keyword>
<dbReference type="InterPro" id="IPR041657">
    <property type="entry name" value="HTH_17"/>
</dbReference>
<gene>
    <name evidence="2" type="ORF">E3T28_12805</name>
</gene>
<reference evidence="2 3" key="1">
    <citation type="submission" date="2019-03" db="EMBL/GenBank/DDBJ databases">
        <title>Genomics of glacier-inhabiting Cryobacterium strains.</title>
        <authorList>
            <person name="Liu Q."/>
            <person name="Xin Y.-H."/>
        </authorList>
    </citation>
    <scope>NUCLEOTIDE SEQUENCE [LARGE SCALE GENOMIC DNA]</scope>
    <source>
        <strain evidence="2 3">TMT1-23-1</strain>
    </source>
</reference>
<protein>
    <submittedName>
        <fullName evidence="2">DNA-binding protein</fullName>
    </submittedName>
</protein>
<dbReference type="SUPFAM" id="SSF46955">
    <property type="entry name" value="Putative DNA-binding domain"/>
    <property type="match status" value="1"/>
</dbReference>
<dbReference type="InterPro" id="IPR010093">
    <property type="entry name" value="SinI_DNA-bd"/>
</dbReference>
<feature type="domain" description="Helix-turn-helix" evidence="1">
    <location>
        <begin position="27"/>
        <end position="72"/>
    </location>
</feature>
<dbReference type="EMBL" id="SOGQ01000068">
    <property type="protein sequence ID" value="TFC96218.1"/>
    <property type="molecule type" value="Genomic_DNA"/>
</dbReference>
<keyword evidence="2" id="KW-0238">DNA-binding</keyword>
<comment type="caution">
    <text evidence="2">The sequence shown here is derived from an EMBL/GenBank/DDBJ whole genome shotgun (WGS) entry which is preliminary data.</text>
</comment>
<sequence length="80" mass="8722">MTAICIAPQNEVFDLDWLRGLKRATVTRTEAAKLYGVDPRTITAAIEQGTVPAIKLGRRVVIPREPLLALLTADHTQAAN</sequence>
<name>A0ABY2IWN4_9MICO</name>
<dbReference type="Proteomes" id="UP000297853">
    <property type="component" value="Unassembled WGS sequence"/>
</dbReference>
<proteinExistence type="predicted"/>
<evidence type="ECO:0000259" key="1">
    <source>
        <dbReference type="Pfam" id="PF12728"/>
    </source>
</evidence>
<dbReference type="NCBIfam" id="TIGR01764">
    <property type="entry name" value="excise"/>
    <property type="match status" value="1"/>
</dbReference>
<evidence type="ECO:0000313" key="2">
    <source>
        <dbReference type="EMBL" id="TFC96218.1"/>
    </source>
</evidence>
<dbReference type="GO" id="GO:0003677">
    <property type="term" value="F:DNA binding"/>
    <property type="evidence" value="ECO:0007669"/>
    <property type="project" value="UniProtKB-KW"/>
</dbReference>
<dbReference type="InterPro" id="IPR009061">
    <property type="entry name" value="DNA-bd_dom_put_sf"/>
</dbReference>
<accession>A0ABY2IWN4</accession>
<dbReference type="Pfam" id="PF12728">
    <property type="entry name" value="HTH_17"/>
    <property type="match status" value="1"/>
</dbReference>
<evidence type="ECO:0000313" key="3">
    <source>
        <dbReference type="Proteomes" id="UP000297853"/>
    </source>
</evidence>